<keyword evidence="3" id="KW-1185">Reference proteome</keyword>
<reference evidence="2 3" key="1">
    <citation type="journal article" date="2023" name="J. Hered.">
        <title>Chromosome-level genome of the wood stork (Mycteria americana) provides insight into avian chromosome evolution.</title>
        <authorList>
            <person name="Flamio R. Jr."/>
            <person name="Ramstad K.M."/>
        </authorList>
    </citation>
    <scope>NUCLEOTIDE SEQUENCE [LARGE SCALE GENOMIC DNA]</scope>
    <source>
        <strain evidence="2">JAX WOST 10</strain>
    </source>
</reference>
<comment type="caution">
    <text evidence="2">The sequence shown here is derived from an EMBL/GenBank/DDBJ whole genome shotgun (WGS) entry which is preliminary data.</text>
</comment>
<evidence type="ECO:0000256" key="1">
    <source>
        <dbReference type="SAM" id="MobiDB-lite"/>
    </source>
</evidence>
<dbReference type="EMBL" id="JAUNZN010000011">
    <property type="protein sequence ID" value="KAK4813849.1"/>
    <property type="molecule type" value="Genomic_DNA"/>
</dbReference>
<feature type="region of interest" description="Disordered" evidence="1">
    <location>
        <begin position="1"/>
        <end position="26"/>
    </location>
</feature>
<proteinExistence type="predicted"/>
<organism evidence="2 3">
    <name type="scientific">Mycteria americana</name>
    <name type="common">Wood stork</name>
    <dbReference type="NCBI Taxonomy" id="33587"/>
    <lineage>
        <taxon>Eukaryota</taxon>
        <taxon>Metazoa</taxon>
        <taxon>Chordata</taxon>
        <taxon>Craniata</taxon>
        <taxon>Vertebrata</taxon>
        <taxon>Euteleostomi</taxon>
        <taxon>Archelosauria</taxon>
        <taxon>Archosauria</taxon>
        <taxon>Dinosauria</taxon>
        <taxon>Saurischia</taxon>
        <taxon>Theropoda</taxon>
        <taxon>Coelurosauria</taxon>
        <taxon>Aves</taxon>
        <taxon>Neognathae</taxon>
        <taxon>Neoaves</taxon>
        <taxon>Aequornithes</taxon>
        <taxon>Ciconiiformes</taxon>
        <taxon>Ciconiidae</taxon>
        <taxon>Mycteria</taxon>
    </lineage>
</organism>
<protein>
    <recommendedName>
        <fullName evidence="4">Rna-directed dna polymerase from mobile element jockey-like</fullName>
    </recommendedName>
</protein>
<sequence length="189" mass="20960">MLRSLVSCCGSTGTTTVPPGQEPGSKQSIHTAWFDNILVDKMYSTQLDKSTIRWASKRLTGVKCTLRKFANDTKLGGAVDSLNGREALQRDLDRLESWAMTNHMKFIRSKCWILHLGRGNPGYMYKLGDERLESSSMGRDLGVWVDGKLNMSQQCALAAKRANHVLGCIKHSIASRSRDVTVPLYAALV</sequence>
<feature type="compositionally biased region" description="Polar residues" evidence="1">
    <location>
        <begin position="9"/>
        <end position="26"/>
    </location>
</feature>
<evidence type="ECO:0008006" key="4">
    <source>
        <dbReference type="Google" id="ProtNLM"/>
    </source>
</evidence>
<gene>
    <name evidence="2" type="ORF">QYF61_001947</name>
</gene>
<accession>A0AAN7MXI6</accession>
<dbReference type="Proteomes" id="UP001333110">
    <property type="component" value="Unassembled WGS sequence"/>
</dbReference>
<evidence type="ECO:0000313" key="2">
    <source>
        <dbReference type="EMBL" id="KAK4813849.1"/>
    </source>
</evidence>
<name>A0AAN7MXI6_MYCAM</name>
<dbReference type="AlphaFoldDB" id="A0AAN7MXI6"/>
<evidence type="ECO:0000313" key="3">
    <source>
        <dbReference type="Proteomes" id="UP001333110"/>
    </source>
</evidence>
<dbReference type="PANTHER" id="PTHR33332">
    <property type="entry name" value="REVERSE TRANSCRIPTASE DOMAIN-CONTAINING PROTEIN"/>
    <property type="match status" value="1"/>
</dbReference>